<dbReference type="Gene3D" id="3.40.50.10490">
    <property type="entry name" value="Glucose-6-phosphate isomerase like protein, domain 1"/>
    <property type="match status" value="1"/>
</dbReference>
<organism evidence="2 3">
    <name type="scientific">Actinomadura craniellae</name>
    <dbReference type="NCBI Taxonomy" id="2231787"/>
    <lineage>
        <taxon>Bacteria</taxon>
        <taxon>Bacillati</taxon>
        <taxon>Actinomycetota</taxon>
        <taxon>Actinomycetes</taxon>
        <taxon>Streptosporangiales</taxon>
        <taxon>Thermomonosporaceae</taxon>
        <taxon>Actinomadura</taxon>
    </lineage>
</organism>
<name>A0A365H9B3_9ACTN</name>
<dbReference type="Pfam" id="PF13580">
    <property type="entry name" value="SIS_2"/>
    <property type="match status" value="1"/>
</dbReference>
<protein>
    <submittedName>
        <fullName evidence="2">Phosphoheptose isomerase</fullName>
    </submittedName>
</protein>
<dbReference type="Proteomes" id="UP000251891">
    <property type="component" value="Unassembled WGS sequence"/>
</dbReference>
<feature type="domain" description="SIS" evidence="1">
    <location>
        <begin position="30"/>
        <end position="188"/>
    </location>
</feature>
<dbReference type="PANTHER" id="PTHR30390">
    <property type="entry name" value="SEDOHEPTULOSE 7-PHOSPHATE ISOMERASE / DNAA INITIATOR-ASSOCIATING FACTOR FOR REPLICATION INITIATION"/>
    <property type="match status" value="1"/>
</dbReference>
<dbReference type="PROSITE" id="PS51464">
    <property type="entry name" value="SIS"/>
    <property type="match status" value="1"/>
</dbReference>
<dbReference type="CDD" id="cd05006">
    <property type="entry name" value="SIS_GmhA"/>
    <property type="match status" value="1"/>
</dbReference>
<dbReference type="EMBL" id="QLYX01000003">
    <property type="protein sequence ID" value="RAY15685.1"/>
    <property type="molecule type" value="Genomic_DNA"/>
</dbReference>
<dbReference type="InterPro" id="IPR050099">
    <property type="entry name" value="SIS_GmhA/DiaA_subfam"/>
</dbReference>
<reference evidence="2 3" key="1">
    <citation type="submission" date="2018-06" db="EMBL/GenBank/DDBJ databases">
        <title>Actinomadura craniellae sp. nov. isolated from marine sponge Craniella sp.</title>
        <authorList>
            <person name="Li L."/>
            <person name="Xu Q.H."/>
            <person name="Lin H.W."/>
            <person name="Lu Y.H."/>
        </authorList>
    </citation>
    <scope>NUCLEOTIDE SEQUENCE [LARGE SCALE GENOMIC DNA]</scope>
    <source>
        <strain evidence="2 3">LHW63021</strain>
    </source>
</reference>
<dbReference type="GO" id="GO:0097367">
    <property type="term" value="F:carbohydrate derivative binding"/>
    <property type="evidence" value="ECO:0007669"/>
    <property type="project" value="InterPro"/>
</dbReference>
<keyword evidence="3" id="KW-1185">Reference proteome</keyword>
<accession>A0A365H9B3</accession>
<dbReference type="InterPro" id="IPR001347">
    <property type="entry name" value="SIS_dom"/>
</dbReference>
<evidence type="ECO:0000313" key="2">
    <source>
        <dbReference type="EMBL" id="RAY15685.1"/>
    </source>
</evidence>
<evidence type="ECO:0000313" key="3">
    <source>
        <dbReference type="Proteomes" id="UP000251891"/>
    </source>
</evidence>
<dbReference type="RefSeq" id="WP_111864167.1">
    <property type="nucleotide sequence ID" value="NZ_QLYX01000003.1"/>
</dbReference>
<comment type="caution">
    <text evidence="2">The sequence shown here is derived from an EMBL/GenBank/DDBJ whole genome shotgun (WGS) entry which is preliminary data.</text>
</comment>
<keyword evidence="2" id="KW-0413">Isomerase</keyword>
<dbReference type="AlphaFoldDB" id="A0A365H9B3"/>
<dbReference type="SUPFAM" id="SSF53697">
    <property type="entry name" value="SIS domain"/>
    <property type="match status" value="1"/>
</dbReference>
<evidence type="ECO:0000259" key="1">
    <source>
        <dbReference type="PROSITE" id="PS51464"/>
    </source>
</evidence>
<proteinExistence type="predicted"/>
<dbReference type="InterPro" id="IPR035461">
    <property type="entry name" value="GmhA/DiaA"/>
</dbReference>
<sequence length="190" mass="19728">MIAEAFARRSAPGLALAGEADRIARACHAMAARFQDGGKMIAFGNGAQATDAAHLAVEFAHPVTVGRRALPAISLAADPGVLTGVARTAGFDQVYAAQLYPLAEPADIAVGLSPDGRCENVRRGLAAARDRGLLTVALGGGPMPADHALVVDSADPRVVKEIVVTAYHLLWELVHVFLERPGRLAAEPAP</sequence>
<gene>
    <name evidence="2" type="ORF">DPM19_07835</name>
</gene>
<dbReference type="GO" id="GO:0016853">
    <property type="term" value="F:isomerase activity"/>
    <property type="evidence" value="ECO:0007669"/>
    <property type="project" value="UniProtKB-KW"/>
</dbReference>
<dbReference type="OrthoDB" id="9781311at2"/>
<dbReference type="InterPro" id="IPR046348">
    <property type="entry name" value="SIS_dom_sf"/>
</dbReference>
<dbReference type="PANTHER" id="PTHR30390:SF6">
    <property type="entry name" value="DNAA INITIATOR-ASSOCIATING PROTEIN DIAA"/>
    <property type="match status" value="1"/>
</dbReference>
<dbReference type="GO" id="GO:1901135">
    <property type="term" value="P:carbohydrate derivative metabolic process"/>
    <property type="evidence" value="ECO:0007669"/>
    <property type="project" value="InterPro"/>
</dbReference>